<dbReference type="EMBL" id="QSFT01000029">
    <property type="protein sequence ID" value="RHA73892.1"/>
    <property type="molecule type" value="Genomic_DNA"/>
</dbReference>
<gene>
    <name evidence="1" type="ORF">DW921_11755</name>
</gene>
<name>A0A413SX57_9BACT</name>
<dbReference type="Gene3D" id="3.40.50.300">
    <property type="entry name" value="P-loop containing nucleotide triphosphate hydrolases"/>
    <property type="match status" value="1"/>
</dbReference>
<keyword evidence="1" id="KW-0670">Pyruvate</keyword>
<evidence type="ECO:0000313" key="2">
    <source>
        <dbReference type="Proteomes" id="UP000283855"/>
    </source>
</evidence>
<keyword evidence="1" id="KW-0808">Transferase</keyword>
<dbReference type="InterPro" id="IPR027417">
    <property type="entry name" value="P-loop_NTPase"/>
</dbReference>
<accession>A0A413SX57</accession>
<comment type="caution">
    <text evidence="1">The sequence shown here is derived from an EMBL/GenBank/DDBJ whole genome shotgun (WGS) entry which is preliminary data.</text>
</comment>
<keyword evidence="1" id="KW-0418">Kinase</keyword>
<evidence type="ECO:0000313" key="1">
    <source>
        <dbReference type="EMBL" id="RHA73892.1"/>
    </source>
</evidence>
<sequence length="298" mass="33127">MTESQYCVAGFFFSLSLPDGQDADRLLPSFRPFLCEKKPQEESIFQLTVLSEAGPEIETASTLLDRTLNDIGYTSLYAFSGGYQVSISPWPEGPQHILQTDKEFTQATATILWTDPYAGHILSSMLRIVFSQAILNREAVSIHASAVYTDGMGYLFLGKSGTGKSTHAALWTSVLPNCELLNDDNPTLRLQDGQVLVYGTPWSGKTPCYKNRHFPVGGIVRLKQAPANRFHSHQDTEAFIDLLPGCSAIRQDSHLYGQLCDILIQIATRVPVGMLECRPDREAAQLCHHEINRINQSY</sequence>
<proteinExistence type="predicted"/>
<protein>
    <submittedName>
        <fullName evidence="1">Phosphoenolpyruvate carboxykinase</fullName>
    </submittedName>
</protein>
<organism evidence="1 2">
    <name type="scientific">Phocaeicola coprophilus</name>
    <dbReference type="NCBI Taxonomy" id="387090"/>
    <lineage>
        <taxon>Bacteria</taxon>
        <taxon>Pseudomonadati</taxon>
        <taxon>Bacteroidota</taxon>
        <taxon>Bacteroidia</taxon>
        <taxon>Bacteroidales</taxon>
        <taxon>Bacteroidaceae</taxon>
        <taxon>Phocaeicola</taxon>
    </lineage>
</organism>
<dbReference type="RefSeq" id="WP_118400772.1">
    <property type="nucleotide sequence ID" value="NZ_CABJGD010000029.1"/>
</dbReference>
<reference evidence="1 2" key="1">
    <citation type="submission" date="2018-08" db="EMBL/GenBank/DDBJ databases">
        <title>A genome reference for cultivated species of the human gut microbiota.</title>
        <authorList>
            <person name="Zou Y."/>
            <person name="Xue W."/>
            <person name="Luo G."/>
        </authorList>
    </citation>
    <scope>NUCLEOTIDE SEQUENCE [LARGE SCALE GENOMIC DNA]</scope>
    <source>
        <strain evidence="1 2">AM42-38</strain>
    </source>
</reference>
<dbReference type="AlphaFoldDB" id="A0A413SX57"/>
<dbReference type="GO" id="GO:0016301">
    <property type="term" value="F:kinase activity"/>
    <property type="evidence" value="ECO:0007669"/>
    <property type="project" value="UniProtKB-KW"/>
</dbReference>
<dbReference type="Proteomes" id="UP000283855">
    <property type="component" value="Unassembled WGS sequence"/>
</dbReference>
<dbReference type="SUPFAM" id="SSF53795">
    <property type="entry name" value="PEP carboxykinase-like"/>
    <property type="match status" value="1"/>
</dbReference>